<comment type="caution">
    <text evidence="1">The sequence shown here is derived from an EMBL/GenBank/DDBJ whole genome shotgun (WGS) entry which is preliminary data.</text>
</comment>
<dbReference type="AlphaFoldDB" id="A0A2A2KR51"/>
<dbReference type="EMBL" id="LIAE01007912">
    <property type="protein sequence ID" value="PAV76283.1"/>
    <property type="molecule type" value="Genomic_DNA"/>
</dbReference>
<evidence type="ECO:0000313" key="2">
    <source>
        <dbReference type="Proteomes" id="UP000218231"/>
    </source>
</evidence>
<dbReference type="OrthoDB" id="5862361at2759"/>
<keyword evidence="2" id="KW-1185">Reference proteome</keyword>
<sequence length="72" mass="8163">MSSSTKCTFILGSQLRLSKENIEIVPQEVCVEHKGPETMRKESMPIKLSEVDIHLDPDLRKAILDAKRISLK</sequence>
<reference evidence="1 2" key="1">
    <citation type="journal article" date="2017" name="Curr. Biol.">
        <title>Genome architecture and evolution of a unichromosomal asexual nematode.</title>
        <authorList>
            <person name="Fradin H."/>
            <person name="Zegar C."/>
            <person name="Gutwein M."/>
            <person name="Lucas J."/>
            <person name="Kovtun M."/>
            <person name="Corcoran D."/>
            <person name="Baugh L.R."/>
            <person name="Kiontke K."/>
            <person name="Gunsalus K."/>
            <person name="Fitch D.H."/>
            <person name="Piano F."/>
        </authorList>
    </citation>
    <scope>NUCLEOTIDE SEQUENCE [LARGE SCALE GENOMIC DNA]</scope>
    <source>
        <strain evidence="1">PF1309</strain>
    </source>
</reference>
<dbReference type="Proteomes" id="UP000218231">
    <property type="component" value="Unassembled WGS sequence"/>
</dbReference>
<proteinExistence type="predicted"/>
<name>A0A2A2KR51_9BILA</name>
<evidence type="ECO:0000313" key="1">
    <source>
        <dbReference type="EMBL" id="PAV76283.1"/>
    </source>
</evidence>
<organism evidence="1 2">
    <name type="scientific">Diploscapter pachys</name>
    <dbReference type="NCBI Taxonomy" id="2018661"/>
    <lineage>
        <taxon>Eukaryota</taxon>
        <taxon>Metazoa</taxon>
        <taxon>Ecdysozoa</taxon>
        <taxon>Nematoda</taxon>
        <taxon>Chromadorea</taxon>
        <taxon>Rhabditida</taxon>
        <taxon>Rhabditina</taxon>
        <taxon>Rhabditomorpha</taxon>
        <taxon>Rhabditoidea</taxon>
        <taxon>Rhabditidae</taxon>
        <taxon>Diploscapter</taxon>
    </lineage>
</organism>
<accession>A0A2A2KR51</accession>
<gene>
    <name evidence="1" type="ORF">WR25_16945</name>
</gene>
<protein>
    <submittedName>
        <fullName evidence="1">Uncharacterized protein</fullName>
    </submittedName>
</protein>